<organism evidence="1 2">
    <name type="scientific">Molossus molossus</name>
    <name type="common">Pallas' mastiff bat</name>
    <name type="synonym">Vespertilio molossus</name>
    <dbReference type="NCBI Taxonomy" id="27622"/>
    <lineage>
        <taxon>Eukaryota</taxon>
        <taxon>Metazoa</taxon>
        <taxon>Chordata</taxon>
        <taxon>Craniata</taxon>
        <taxon>Vertebrata</taxon>
        <taxon>Euteleostomi</taxon>
        <taxon>Mammalia</taxon>
        <taxon>Eutheria</taxon>
        <taxon>Laurasiatheria</taxon>
        <taxon>Chiroptera</taxon>
        <taxon>Yangochiroptera</taxon>
        <taxon>Molossidae</taxon>
        <taxon>Molossus</taxon>
    </lineage>
</organism>
<keyword evidence="2" id="KW-1185">Reference proteome</keyword>
<evidence type="ECO:0000313" key="1">
    <source>
        <dbReference type="EMBL" id="KAF6502248.1"/>
    </source>
</evidence>
<name>A0A7J8JZP8_MOLMO</name>
<dbReference type="Proteomes" id="UP000550707">
    <property type="component" value="Unassembled WGS sequence"/>
</dbReference>
<reference evidence="1 2" key="1">
    <citation type="journal article" date="2020" name="Nature">
        <title>Six reference-quality genomes reveal evolution of bat adaptations.</title>
        <authorList>
            <person name="Jebb D."/>
            <person name="Huang Z."/>
            <person name="Pippel M."/>
            <person name="Hughes G.M."/>
            <person name="Lavrichenko K."/>
            <person name="Devanna P."/>
            <person name="Winkler S."/>
            <person name="Jermiin L.S."/>
            <person name="Skirmuntt E.C."/>
            <person name="Katzourakis A."/>
            <person name="Burkitt-Gray L."/>
            <person name="Ray D.A."/>
            <person name="Sullivan K.A.M."/>
            <person name="Roscito J.G."/>
            <person name="Kirilenko B.M."/>
            <person name="Davalos L.M."/>
            <person name="Corthals A.P."/>
            <person name="Power M.L."/>
            <person name="Jones G."/>
            <person name="Ransome R.D."/>
            <person name="Dechmann D.K.N."/>
            <person name="Locatelli A.G."/>
            <person name="Puechmaille S.J."/>
            <person name="Fedrigo O."/>
            <person name="Jarvis E.D."/>
            <person name="Hiller M."/>
            <person name="Vernes S.C."/>
            <person name="Myers E.W."/>
            <person name="Teeling E.C."/>
        </authorList>
    </citation>
    <scope>NUCLEOTIDE SEQUENCE [LARGE SCALE GENOMIC DNA]</scope>
    <source>
        <strain evidence="1">MMolMol1</strain>
        <tissue evidence="1">Muscle</tissue>
    </source>
</reference>
<dbReference type="AlphaFoldDB" id="A0A7J8JZP8"/>
<gene>
    <name evidence="1" type="ORF">HJG59_015388</name>
</gene>
<proteinExistence type="predicted"/>
<accession>A0A7J8JZP8</accession>
<dbReference type="EMBL" id="JACASF010000001">
    <property type="protein sequence ID" value="KAF6502248.1"/>
    <property type="molecule type" value="Genomic_DNA"/>
</dbReference>
<evidence type="ECO:0000313" key="2">
    <source>
        <dbReference type="Proteomes" id="UP000550707"/>
    </source>
</evidence>
<protein>
    <submittedName>
        <fullName evidence="1">RNA binding motif protein 25</fullName>
    </submittedName>
</protein>
<comment type="caution">
    <text evidence="1">The sequence shown here is derived from an EMBL/GenBank/DDBJ whole genome shotgun (WGS) entry which is preliminary data.</text>
</comment>
<sequence>MMMIEMIPNITEEVLFRKGCVTGKRKWKQMNGIGKERRKSLRKSGSDFWQKGIRIQMQSFRGWNKRLRDADSHK</sequence>